<dbReference type="InterPro" id="IPR038297">
    <property type="entry name" value="CcmH/CycL/NrfF/Ccl2_sf"/>
</dbReference>
<accession>A0A256FXT2</accession>
<evidence type="ECO:0000313" key="12">
    <source>
        <dbReference type="Proteomes" id="UP000215590"/>
    </source>
</evidence>
<dbReference type="CDD" id="cd16378">
    <property type="entry name" value="CcmH_N"/>
    <property type="match status" value="1"/>
</dbReference>
<keyword evidence="5" id="KW-0201">Cytochrome c-type biogenesis</keyword>
<comment type="similarity">
    <text evidence="1 9">Belongs to the CcmH/CycL/Ccl2/NrfF family.</text>
</comment>
<proteinExistence type="inferred from homology"/>
<dbReference type="GO" id="GO:0005886">
    <property type="term" value="C:plasma membrane"/>
    <property type="evidence" value="ECO:0007669"/>
    <property type="project" value="TreeGrafter"/>
</dbReference>
<dbReference type="Proteomes" id="UP000215590">
    <property type="component" value="Unassembled WGS sequence"/>
</dbReference>
<feature type="signal peptide" evidence="9">
    <location>
        <begin position="1"/>
        <end position="25"/>
    </location>
</feature>
<keyword evidence="12" id="KW-1185">Reference proteome</keyword>
<comment type="subcellular location">
    <subcellularLocation>
        <location evidence="8">Membrane</location>
        <topology evidence="8">Single-pass membrane protein</topology>
        <orientation evidence="8">Periplasmic side</orientation>
    </subcellularLocation>
</comment>
<keyword evidence="4 9" id="KW-0732">Signal</keyword>
<dbReference type="PANTHER" id="PTHR47870:SF1">
    <property type="entry name" value="CYTOCHROME C-TYPE BIOGENESIS PROTEIN CCMH"/>
    <property type="match status" value="1"/>
</dbReference>
<dbReference type="InterPro" id="IPR005616">
    <property type="entry name" value="CcmH/CycL/Ccl2/NrfF_N"/>
</dbReference>
<keyword evidence="6 9" id="KW-0408">Iron</keyword>
<dbReference type="AlphaFoldDB" id="A0A256FXT2"/>
<comment type="function">
    <text evidence="7">Required for the biogenesis of c-type cytochromes. Possible subunit of a heme lyase.</text>
</comment>
<evidence type="ECO:0000256" key="6">
    <source>
        <dbReference type="ARBA" id="ARBA00023004"/>
    </source>
</evidence>
<sequence length="158" mass="17709">MKLTKNLAAILLGFSLMFHGSVALAVNPDEILPDAQLESRARQISAELRCMVCQNESIDDSNAELARDLRLLVRERLTSGDTDNQVIDFVVDRYGEFVLLKPRFNAQTAFLWGFPVIILLIGGIALAFAFRRRSAFVEVQKPLSDSEKAQLSRLLDDK</sequence>
<gene>
    <name evidence="11" type="ORF">CEV31_1848</name>
</gene>
<dbReference type="Gene3D" id="1.10.8.640">
    <property type="entry name" value="Cytochrome C biogenesis protein"/>
    <property type="match status" value="1"/>
</dbReference>
<evidence type="ECO:0000256" key="1">
    <source>
        <dbReference type="ARBA" id="ARBA00010342"/>
    </source>
</evidence>
<feature type="transmembrane region" description="Helical" evidence="9">
    <location>
        <begin position="109"/>
        <end position="130"/>
    </location>
</feature>
<keyword evidence="2 9" id="KW-0349">Heme</keyword>
<dbReference type="Pfam" id="PF03918">
    <property type="entry name" value="CcmH"/>
    <property type="match status" value="1"/>
</dbReference>
<keyword evidence="9" id="KW-0812">Transmembrane</keyword>
<reference evidence="11 12" key="1">
    <citation type="submission" date="2017-07" db="EMBL/GenBank/DDBJ databases">
        <title>Phylogenetic study on the rhizospheric bacterium Ochrobactrum sp. A44.</title>
        <authorList>
            <person name="Krzyzanowska D.M."/>
            <person name="Ossowicki A."/>
            <person name="Rajewska M."/>
            <person name="Maciag T."/>
            <person name="Kaczynski Z."/>
            <person name="Czerwicka M."/>
            <person name="Jafra S."/>
        </authorList>
    </citation>
    <scope>NUCLEOTIDE SEQUENCE [LARGE SCALE GENOMIC DNA]</scope>
    <source>
        <strain evidence="11 12">DSM 7216</strain>
    </source>
</reference>
<evidence type="ECO:0000256" key="3">
    <source>
        <dbReference type="ARBA" id="ARBA00022723"/>
    </source>
</evidence>
<evidence type="ECO:0000256" key="9">
    <source>
        <dbReference type="RuleBase" id="RU364112"/>
    </source>
</evidence>
<organism evidence="11 12">
    <name type="scientific">Brucella thiophenivorans</name>
    <dbReference type="NCBI Taxonomy" id="571255"/>
    <lineage>
        <taxon>Bacteria</taxon>
        <taxon>Pseudomonadati</taxon>
        <taxon>Pseudomonadota</taxon>
        <taxon>Alphaproteobacteria</taxon>
        <taxon>Hyphomicrobiales</taxon>
        <taxon>Brucellaceae</taxon>
        <taxon>Brucella/Ochrobactrum group</taxon>
        <taxon>Brucella</taxon>
    </lineage>
</organism>
<name>A0A256FXT2_9HYPH</name>
<feature type="chain" id="PRO_5011811999" description="Cytochrome c-type biogenesis protein" evidence="9">
    <location>
        <begin position="26"/>
        <end position="158"/>
    </location>
</feature>
<evidence type="ECO:0000256" key="7">
    <source>
        <dbReference type="ARBA" id="ARBA00037230"/>
    </source>
</evidence>
<comment type="caution">
    <text evidence="11">The sequence shown here is derived from an EMBL/GenBank/DDBJ whole genome shotgun (WGS) entry which is preliminary data.</text>
</comment>
<dbReference type="PANTHER" id="PTHR47870">
    <property type="entry name" value="CYTOCHROME C-TYPE BIOGENESIS PROTEIN CCMH"/>
    <property type="match status" value="1"/>
</dbReference>
<dbReference type="GO" id="GO:0046872">
    <property type="term" value="F:metal ion binding"/>
    <property type="evidence" value="ECO:0007669"/>
    <property type="project" value="UniProtKB-KW"/>
</dbReference>
<dbReference type="EMBL" id="NNRJ01000016">
    <property type="protein sequence ID" value="OYR19566.1"/>
    <property type="molecule type" value="Genomic_DNA"/>
</dbReference>
<evidence type="ECO:0000256" key="4">
    <source>
        <dbReference type="ARBA" id="ARBA00022729"/>
    </source>
</evidence>
<keyword evidence="9" id="KW-1133">Transmembrane helix</keyword>
<dbReference type="OrthoDB" id="9804975at2"/>
<evidence type="ECO:0000256" key="8">
    <source>
        <dbReference type="ARBA" id="ARBA00060491"/>
    </source>
</evidence>
<evidence type="ECO:0000256" key="5">
    <source>
        <dbReference type="ARBA" id="ARBA00022748"/>
    </source>
</evidence>
<dbReference type="GO" id="GO:0017004">
    <property type="term" value="P:cytochrome complex assembly"/>
    <property type="evidence" value="ECO:0007669"/>
    <property type="project" value="UniProtKB-KW"/>
</dbReference>
<keyword evidence="9" id="KW-0472">Membrane</keyword>
<protein>
    <recommendedName>
        <fullName evidence="9">Cytochrome c-type biogenesis protein</fullName>
    </recommendedName>
</protein>
<dbReference type="InterPro" id="IPR051263">
    <property type="entry name" value="C-type_cytochrome_biogenesis"/>
</dbReference>
<evidence type="ECO:0000256" key="2">
    <source>
        <dbReference type="ARBA" id="ARBA00022617"/>
    </source>
</evidence>
<evidence type="ECO:0000259" key="10">
    <source>
        <dbReference type="Pfam" id="PF03918"/>
    </source>
</evidence>
<evidence type="ECO:0000313" key="11">
    <source>
        <dbReference type="EMBL" id="OYR19566.1"/>
    </source>
</evidence>
<feature type="domain" description="CcmH/CycL/Ccl2/NrfF N-terminal" evidence="10">
    <location>
        <begin position="16"/>
        <end position="155"/>
    </location>
</feature>
<keyword evidence="3 9" id="KW-0479">Metal-binding</keyword>
<dbReference type="FunFam" id="1.10.8.640:FF:000001">
    <property type="entry name" value="Cytochrome c-type biogenesis protein"/>
    <property type="match status" value="1"/>
</dbReference>